<comment type="caution">
    <text evidence="6">The sequence shown here is derived from an EMBL/GenBank/DDBJ whole genome shotgun (WGS) entry which is preliminary data.</text>
</comment>
<dbReference type="Gene3D" id="3.90.70.10">
    <property type="entry name" value="Cysteine proteinases"/>
    <property type="match status" value="2"/>
</dbReference>
<keyword evidence="2" id="KW-0788">Thiol protease</keyword>
<comment type="catalytic activity">
    <reaction evidence="2">
        <text>Thiol-dependent hydrolysis of ester, thioester, amide, peptide and isopeptide bonds formed by the C-terminal Gly of ubiquitin (a 76-residue protein attached to proteins as an intracellular targeting signal).</text>
        <dbReference type="EC" id="3.4.19.12"/>
    </reaction>
</comment>
<dbReference type="Pfam" id="PF06337">
    <property type="entry name" value="DUSP"/>
    <property type="match status" value="1"/>
</dbReference>
<dbReference type="GO" id="GO:0007032">
    <property type="term" value="P:endosome organization"/>
    <property type="evidence" value="ECO:0000318"/>
    <property type="project" value="GO_Central"/>
</dbReference>
<dbReference type="InterPro" id="IPR050185">
    <property type="entry name" value="Ub_carboxyl-term_hydrolase"/>
</dbReference>
<dbReference type="STRING" id="29655.A0A0K9P3D1"/>
<dbReference type="PANTHER" id="PTHR21646">
    <property type="entry name" value="UBIQUITIN CARBOXYL-TERMINAL HYDROLASE"/>
    <property type="match status" value="1"/>
</dbReference>
<dbReference type="EC" id="3.4.19.12" evidence="2"/>
<feature type="region of interest" description="Disordered" evidence="3">
    <location>
        <begin position="144"/>
        <end position="164"/>
    </location>
</feature>
<dbReference type="Proteomes" id="UP000036987">
    <property type="component" value="Unassembled WGS sequence"/>
</dbReference>
<dbReference type="InterPro" id="IPR038765">
    <property type="entry name" value="Papain-like_cys_pep_sf"/>
</dbReference>
<proteinExistence type="inferred from homology"/>
<keyword evidence="7" id="KW-1185">Reference proteome</keyword>
<gene>
    <name evidence="6" type="ORF">ZOSMA_44G01270</name>
</gene>
<evidence type="ECO:0000259" key="5">
    <source>
        <dbReference type="PROSITE" id="PS51283"/>
    </source>
</evidence>
<keyword evidence="2 6" id="KW-0378">Hydrolase</keyword>
<evidence type="ECO:0000313" key="7">
    <source>
        <dbReference type="Proteomes" id="UP000036987"/>
    </source>
</evidence>
<reference evidence="7" key="1">
    <citation type="journal article" date="2016" name="Nature">
        <title>The genome of the seagrass Zostera marina reveals angiosperm adaptation to the sea.</title>
        <authorList>
            <person name="Olsen J.L."/>
            <person name="Rouze P."/>
            <person name="Verhelst B."/>
            <person name="Lin Y.-C."/>
            <person name="Bayer T."/>
            <person name="Collen J."/>
            <person name="Dattolo E."/>
            <person name="De Paoli E."/>
            <person name="Dittami S."/>
            <person name="Maumus F."/>
            <person name="Michel G."/>
            <person name="Kersting A."/>
            <person name="Lauritano C."/>
            <person name="Lohaus R."/>
            <person name="Toepel M."/>
            <person name="Tonon T."/>
            <person name="Vanneste K."/>
            <person name="Amirebrahimi M."/>
            <person name="Brakel J."/>
            <person name="Bostroem C."/>
            <person name="Chovatia M."/>
            <person name="Grimwood J."/>
            <person name="Jenkins J.W."/>
            <person name="Jueterbock A."/>
            <person name="Mraz A."/>
            <person name="Stam W.T."/>
            <person name="Tice H."/>
            <person name="Bornberg-Bauer E."/>
            <person name="Green P.J."/>
            <person name="Pearson G.A."/>
            <person name="Procaccini G."/>
            <person name="Duarte C.M."/>
            <person name="Schmutz J."/>
            <person name="Reusch T.B.H."/>
            <person name="Van de Peer Y."/>
        </authorList>
    </citation>
    <scope>NUCLEOTIDE SEQUENCE [LARGE SCALE GENOMIC DNA]</scope>
    <source>
        <strain evidence="7">cv. Finnish</strain>
    </source>
</reference>
<dbReference type="GO" id="GO:0007265">
    <property type="term" value="P:Ras protein signal transduction"/>
    <property type="evidence" value="ECO:0000318"/>
    <property type="project" value="GO_Central"/>
</dbReference>
<dbReference type="CDD" id="cd02674">
    <property type="entry name" value="Peptidase_C19R"/>
    <property type="match status" value="1"/>
</dbReference>
<dbReference type="PROSITE" id="PS51283">
    <property type="entry name" value="DUSP"/>
    <property type="match status" value="1"/>
</dbReference>
<feature type="domain" description="DUSP" evidence="5">
    <location>
        <begin position="99"/>
        <end position="222"/>
    </location>
</feature>
<accession>A0A0K9P3D1</accession>
<dbReference type="InterPro" id="IPR018200">
    <property type="entry name" value="USP_CS"/>
</dbReference>
<dbReference type="GO" id="GO:0006508">
    <property type="term" value="P:proteolysis"/>
    <property type="evidence" value="ECO:0007669"/>
    <property type="project" value="UniProtKB-KW"/>
</dbReference>
<dbReference type="InterPro" id="IPR035927">
    <property type="entry name" value="DUSP-like_sf"/>
</dbReference>
<evidence type="ECO:0000256" key="3">
    <source>
        <dbReference type="SAM" id="MobiDB-lite"/>
    </source>
</evidence>
<dbReference type="SUPFAM" id="SSF143791">
    <property type="entry name" value="DUSP-like"/>
    <property type="match status" value="1"/>
</dbReference>
<dbReference type="InterPro" id="IPR001394">
    <property type="entry name" value="Peptidase_C19_UCH"/>
</dbReference>
<evidence type="ECO:0000256" key="2">
    <source>
        <dbReference type="RuleBase" id="RU366025"/>
    </source>
</evidence>
<protein>
    <recommendedName>
        <fullName evidence="2">Ubiquitin carboxyl-terminal hydrolase</fullName>
        <ecNumber evidence="2">3.4.19.12</ecNumber>
    </recommendedName>
</protein>
<feature type="domain" description="USP" evidence="4">
    <location>
        <begin position="379"/>
        <end position="960"/>
    </location>
</feature>
<dbReference type="Pfam" id="PF00443">
    <property type="entry name" value="UCH"/>
    <property type="match status" value="1"/>
</dbReference>
<dbReference type="AlphaFoldDB" id="A0A0K9P3D1"/>
<organism evidence="6 7">
    <name type="scientific">Zostera marina</name>
    <name type="common">Eelgrass</name>
    <dbReference type="NCBI Taxonomy" id="29655"/>
    <lineage>
        <taxon>Eukaryota</taxon>
        <taxon>Viridiplantae</taxon>
        <taxon>Streptophyta</taxon>
        <taxon>Embryophyta</taxon>
        <taxon>Tracheophyta</taxon>
        <taxon>Spermatophyta</taxon>
        <taxon>Magnoliopsida</taxon>
        <taxon>Liliopsida</taxon>
        <taxon>Zosteraceae</taxon>
        <taxon>Zostera</taxon>
    </lineage>
</organism>
<dbReference type="InterPro" id="IPR006615">
    <property type="entry name" value="Pept_C19_DUSP"/>
</dbReference>
<dbReference type="PROSITE" id="PS00973">
    <property type="entry name" value="USP_2"/>
    <property type="match status" value="1"/>
</dbReference>
<dbReference type="OMA" id="PCHAQQS"/>
<evidence type="ECO:0000256" key="1">
    <source>
        <dbReference type="ARBA" id="ARBA00009085"/>
    </source>
</evidence>
<dbReference type="EMBL" id="LFYR01001330">
    <property type="protein sequence ID" value="KMZ62727.1"/>
    <property type="molecule type" value="Genomic_DNA"/>
</dbReference>
<dbReference type="PANTHER" id="PTHR21646:SF46">
    <property type="entry name" value="UBIQUITIN CARBOXYL-TERMINAL HYDROLASE"/>
    <property type="match status" value="1"/>
</dbReference>
<dbReference type="PROSITE" id="PS50235">
    <property type="entry name" value="USP_3"/>
    <property type="match status" value="1"/>
</dbReference>
<dbReference type="InterPro" id="IPR028889">
    <property type="entry name" value="USP"/>
</dbReference>
<comment type="similarity">
    <text evidence="1 2">Belongs to the peptidase C19 family.</text>
</comment>
<feature type="compositionally biased region" description="Polar residues" evidence="3">
    <location>
        <begin position="147"/>
        <end position="157"/>
    </location>
</feature>
<dbReference type="GO" id="GO:0016579">
    <property type="term" value="P:protein deubiquitination"/>
    <property type="evidence" value="ECO:0007669"/>
    <property type="project" value="InterPro"/>
</dbReference>
<name>A0A0K9P3D1_ZOSMR</name>
<evidence type="ECO:0000313" key="6">
    <source>
        <dbReference type="EMBL" id="KMZ62727.1"/>
    </source>
</evidence>
<dbReference type="PROSITE" id="PS00972">
    <property type="entry name" value="USP_1"/>
    <property type="match status" value="1"/>
</dbReference>
<comment type="function">
    <text evidence="2">Recognizes and hydrolyzes the peptide bond at the C-terminal Gly of ubiquitin. Involved in the processing of poly-ubiquitin precursors as well as that of ubiquitinated proteins.</text>
</comment>
<keyword evidence="2" id="KW-0645">Protease</keyword>
<evidence type="ECO:0000259" key="4">
    <source>
        <dbReference type="PROSITE" id="PS50235"/>
    </source>
</evidence>
<dbReference type="SUPFAM" id="SSF54001">
    <property type="entry name" value="Cysteine proteinases"/>
    <property type="match status" value="1"/>
</dbReference>
<dbReference type="GO" id="GO:0004843">
    <property type="term" value="F:cysteine-type deubiquitinase activity"/>
    <property type="evidence" value="ECO:0007669"/>
    <property type="project" value="UniProtKB-UniRule"/>
</dbReference>
<dbReference type="SMART" id="SM00695">
    <property type="entry name" value="DUSP"/>
    <property type="match status" value="1"/>
</dbReference>
<sequence>METKRRDKKRAENHLSFVRSEEETKRRLPLTFLGGFPHICPRNLTILRGSQRTDVGFLRSNKVKVFLTEVAGYFSVSSKSRMTIPSSDGFFNGGSCLPCTPEEEKRIVDDLEAAAVSNRKEGDLYYIVSGRWWRVWQNYVGSDMPSEPSTIPKNENPPNFPSRPGQIDNAELIDHEIESGGNQLLIKKDLMEGQDYILVPEEVWKRLSEWYKGGPSLSRNLISSQGIREKNWIVEVHPFSLNLVDARDNSRKRIFISRKESFCELYNIISLLLKLDRSKFCVWDHFENKKQKVLNDDNQTIYDALVIDQEILVEMKPVGYFASGSGLDSTGGLALSNGCSTNSGHELIQEDNLFSSDKCSDNGKFSLSNGKKVDDRGLTGLHNLGNTCFMNSAIQCLVHTPPLVEYFLRDYGSEINKENPLGMNGELVVAFGDLLRKLWSSEHTPIAPRAFKSKLALFAPQFSGYNQHDSQELLAFLLDGLHEDLNRVKRKPYIEAKDWDGQTDNEFAKECWENHKARNDSVIVDTCQGQYKSTLVCPVCSKISVTFDPFMYLSLPLPSSSVRSMNVTVFCGDGSALPIPLLVTVPKHGYCQDLTQALSVIYRLENDKAILLAEVYENKIFKFYENPSELLTNIKDEEFIVAYILPKNHEKLKRLVIMHEKHIDEKNLNKLIGVPLVTCLAEGQYDIVKCQVSVATVLKPLMRTGKTKYDKENDSNFDDTLLADGNPCPMEEDPVVYNEDLEDNGLSYFNVSVTDEKAVSRNSLDNDAFKYNPLMLILKWSKLQNDLYDFSFLENLPEVCKSGFSQKKIRQDSLSLFSCLDAFLKEEPLGPDDMWYCPRCKQHRQATKKLDLWMLPDIVVIHLKRFSYSRYLKNKLDTFVNFPIHNLDLSKYLPVCGQSSVYELYAVSNHYGGFGGGHYSAYAKLVNDNSWYHFDDSHVSPVNEDSIRTSAAYVLFYRRVNHVWEQNGLGEQ</sequence>
<dbReference type="OrthoDB" id="292964at2759"/>
<dbReference type="Gene3D" id="3.30.2230.10">
    <property type="entry name" value="DUSP-like"/>
    <property type="match status" value="1"/>
</dbReference>
<keyword evidence="2" id="KW-0833">Ubl conjugation pathway</keyword>